<gene>
    <name evidence="1 4 5" type="ORF">Bm371</name>
    <name evidence="2" type="ORF">BM_BM371</name>
    <name evidence="1" type="ORF">BM_Bm371</name>
</gene>
<keyword evidence="3" id="KW-1185">Reference proteome</keyword>
<reference evidence="1 3" key="1">
    <citation type="journal article" date="2007" name="Science">
        <title>Draft genome of the filarial nematode parasite Brugia malayi.</title>
        <authorList>
            <person name="Ghedin E."/>
            <person name="Wang S."/>
            <person name="Spiro D."/>
            <person name="Caler E."/>
            <person name="Zhao Q."/>
            <person name="Crabtree J."/>
            <person name="Allen J.E."/>
            <person name="Delcher A.L."/>
            <person name="Guiliano D.B."/>
            <person name="Miranda-Saavedra D."/>
            <person name="Angiuoli S.V."/>
            <person name="Creasy T."/>
            <person name="Amedeo P."/>
            <person name="Haas B."/>
            <person name="El-Sayed N.M."/>
            <person name="Wortman J.R."/>
            <person name="Feldblyum T."/>
            <person name="Tallon L."/>
            <person name="Schatz M."/>
            <person name="Shumway M."/>
            <person name="Koo H."/>
            <person name="Salzberg S.L."/>
            <person name="Schobel S."/>
            <person name="Pertea M."/>
            <person name="Pop M."/>
            <person name="White O."/>
            <person name="Barton G.J."/>
            <person name="Carlow C.K."/>
            <person name="Crawford M.J."/>
            <person name="Daub J."/>
            <person name="Dimmic M.W."/>
            <person name="Estes C.F."/>
            <person name="Foster J.M."/>
            <person name="Ganatra M."/>
            <person name="Gregory W.F."/>
            <person name="Johnson N.M."/>
            <person name="Jin J."/>
            <person name="Komuniecki R."/>
            <person name="Korf I."/>
            <person name="Kumar S."/>
            <person name="Laney S."/>
            <person name="Li B.W."/>
            <person name="Li W."/>
            <person name="Lindblom T.H."/>
            <person name="Lustigman S."/>
            <person name="Ma D."/>
            <person name="Maina C.V."/>
            <person name="Martin D.M."/>
            <person name="McCarter J.P."/>
            <person name="McReynolds L."/>
            <person name="Mitreva M."/>
            <person name="Nutman T.B."/>
            <person name="Parkinson J."/>
            <person name="Peregrin-Alvarez J.M."/>
            <person name="Poole C."/>
            <person name="Ren Q."/>
            <person name="Saunders L."/>
            <person name="Sluder A.E."/>
            <person name="Smith K."/>
            <person name="Stanke M."/>
            <person name="Unnasch T.R."/>
            <person name="Ware J."/>
            <person name="Wei A.D."/>
            <person name="Weil G."/>
            <person name="Williams D.J."/>
            <person name="Zhang Y."/>
            <person name="Williams S.A."/>
            <person name="Fraser-Liggett C."/>
            <person name="Slatko B."/>
            <person name="Blaxter M.L."/>
            <person name="Scott A.L."/>
        </authorList>
    </citation>
    <scope>NUCLEOTIDE SEQUENCE</scope>
    <source>
        <strain evidence="1 3">FR3</strain>
    </source>
</reference>
<proteinExistence type="predicted"/>
<evidence type="ECO:0000313" key="3">
    <source>
        <dbReference type="Proteomes" id="UP000006672"/>
    </source>
</evidence>
<name>A0A0K0JBH3_BRUMA</name>
<evidence type="ECO:0000313" key="1">
    <source>
        <dbReference type="EMBL" id="CDP93839.1"/>
    </source>
</evidence>
<dbReference type="EMBL" id="CAAKNF010000195">
    <property type="protein sequence ID" value="VIO97452.1"/>
    <property type="molecule type" value="Genomic_DNA"/>
</dbReference>
<reference evidence="1" key="2">
    <citation type="submission" date="2012-12" db="EMBL/GenBank/DDBJ databases">
        <authorList>
            <person name="Gao Y.W."/>
            <person name="Fan S.T."/>
            <person name="Sun H.T."/>
            <person name="Wang Z."/>
            <person name="Gao X.L."/>
            <person name="Li Y.G."/>
            <person name="Wang T.C."/>
            <person name="Zhang K."/>
            <person name="Xu W.W."/>
            <person name="Yu Z.J."/>
            <person name="Xia X.Z."/>
        </authorList>
    </citation>
    <scope>NUCLEOTIDE SEQUENCE</scope>
    <source>
        <strain evidence="1">FR3</strain>
    </source>
</reference>
<dbReference type="EMBL" id="LN856907">
    <property type="protein sequence ID" value="CDP93839.1"/>
    <property type="molecule type" value="Genomic_DNA"/>
</dbReference>
<dbReference type="WBParaSite" id="Bm371.1">
    <property type="protein sequence ID" value="Bm371.1"/>
    <property type="gene ID" value="WBGene00220632"/>
</dbReference>
<evidence type="ECO:0000313" key="5">
    <source>
        <dbReference type="WormBase" id="Bm371"/>
    </source>
</evidence>
<accession>A0A0K0JBH3</accession>
<reference evidence="4" key="4">
    <citation type="submission" date="2019-12" db="UniProtKB">
        <authorList>
            <consortium name="WormBaseParasite"/>
        </authorList>
    </citation>
    <scope>IDENTIFICATION</scope>
</reference>
<protein>
    <submittedName>
        <fullName evidence="1 4">Bm371</fullName>
    </submittedName>
</protein>
<dbReference type="KEGG" id="bmy:BM_BM371"/>
<dbReference type="CTD" id="6100846"/>
<reference evidence="2" key="3">
    <citation type="submission" date="2019-04" db="EMBL/GenBank/DDBJ databases">
        <authorList>
            <person name="Howe K."/>
            <person name="Paulini M."/>
            <person name="Williams G."/>
        </authorList>
    </citation>
    <scope>NUCLEOTIDE SEQUENCE [LARGE SCALE GENOMIC DNA]</scope>
    <source>
        <strain evidence="2">FR3</strain>
    </source>
</reference>
<sequence>MGTLFLIEYHAEKGASSMLAMIFRTLRKKQNSKWHMNKENLDI</sequence>
<accession>A0A4E9FLW1</accession>
<dbReference type="AlphaFoldDB" id="A0A0K0JBH3"/>
<dbReference type="GeneID" id="6100846"/>
<evidence type="ECO:0000313" key="4">
    <source>
        <dbReference type="WBParaSite" id="Bm371.1"/>
    </source>
</evidence>
<evidence type="ECO:0000313" key="2">
    <source>
        <dbReference type="EMBL" id="VIO97452.1"/>
    </source>
</evidence>
<organism evidence="3 4">
    <name type="scientific">Brugia malayi</name>
    <name type="common">Filarial nematode worm</name>
    <dbReference type="NCBI Taxonomy" id="6279"/>
    <lineage>
        <taxon>Eukaryota</taxon>
        <taxon>Metazoa</taxon>
        <taxon>Ecdysozoa</taxon>
        <taxon>Nematoda</taxon>
        <taxon>Chromadorea</taxon>
        <taxon>Rhabditida</taxon>
        <taxon>Spirurina</taxon>
        <taxon>Spiruromorpha</taxon>
        <taxon>Filarioidea</taxon>
        <taxon>Onchocercidae</taxon>
        <taxon>Brugia</taxon>
    </lineage>
</organism>
<dbReference type="WormBase" id="Bm371">
    <property type="protein sequence ID" value="BM23920"/>
    <property type="gene ID" value="WBGene00220632"/>
</dbReference>
<dbReference type="RefSeq" id="XP_042937056.1">
    <property type="nucleotide sequence ID" value="XM_043081122.1"/>
</dbReference>
<dbReference type="Proteomes" id="UP000006672">
    <property type="component" value="Unassembled WGS sequence"/>
</dbReference>